<dbReference type="Proteomes" id="UP001610446">
    <property type="component" value="Unassembled WGS sequence"/>
</dbReference>
<comment type="caution">
    <text evidence="1">The sequence shown here is derived from an EMBL/GenBank/DDBJ whole genome shotgun (WGS) entry which is preliminary data.</text>
</comment>
<dbReference type="EMBL" id="JBFXLU010000543">
    <property type="protein sequence ID" value="KAL2824585.1"/>
    <property type="molecule type" value="Genomic_DNA"/>
</dbReference>
<evidence type="ECO:0000313" key="2">
    <source>
        <dbReference type="Proteomes" id="UP001610446"/>
    </source>
</evidence>
<gene>
    <name evidence="1" type="ORF">BJY01DRAFT_230414</name>
</gene>
<evidence type="ECO:0000313" key="1">
    <source>
        <dbReference type="EMBL" id="KAL2824585.1"/>
    </source>
</evidence>
<name>A0ABR4I9Z8_9EURO</name>
<proteinExistence type="predicted"/>
<protein>
    <recommendedName>
        <fullName evidence="3">Hydrophobic surface binding protein A-domain-containing protein</fullName>
    </recommendedName>
</protein>
<sequence length="216" mass="22486">MPFAPRVSWPDITSQKCDKWPPTHPDINILGLASNQPGSLAAGPQGLVSGLAAAPHATSQPNHQLKPLQDIGTDLVAAMEAAGAAFKDTVKADISSGTIADAEGVKSLLGQLGQNLERDMQQKQDDATDQAIRILEKLPDALQGPAADAVSDTLDIVSTVYAAVDGYTRFGFADVDKLLQKDFGALDLDQKHVAQAAAAASATIGRIFSGLGDGNF</sequence>
<accession>A0ABR4I9Z8</accession>
<organism evidence="1 2">
    <name type="scientific">Aspergillus pseudoustus</name>
    <dbReference type="NCBI Taxonomy" id="1810923"/>
    <lineage>
        <taxon>Eukaryota</taxon>
        <taxon>Fungi</taxon>
        <taxon>Dikarya</taxon>
        <taxon>Ascomycota</taxon>
        <taxon>Pezizomycotina</taxon>
        <taxon>Eurotiomycetes</taxon>
        <taxon>Eurotiomycetidae</taxon>
        <taxon>Eurotiales</taxon>
        <taxon>Aspergillaceae</taxon>
        <taxon>Aspergillus</taxon>
        <taxon>Aspergillus subgen. Nidulantes</taxon>
    </lineage>
</organism>
<evidence type="ECO:0008006" key="3">
    <source>
        <dbReference type="Google" id="ProtNLM"/>
    </source>
</evidence>
<reference evidence="1 2" key="1">
    <citation type="submission" date="2024-07" db="EMBL/GenBank/DDBJ databases">
        <title>Section-level genome sequencing and comparative genomics of Aspergillus sections Usti and Cavernicolus.</title>
        <authorList>
            <consortium name="Lawrence Berkeley National Laboratory"/>
            <person name="Nybo J.L."/>
            <person name="Vesth T.C."/>
            <person name="Theobald S."/>
            <person name="Frisvad J.C."/>
            <person name="Larsen T.O."/>
            <person name="Kjaerboelling I."/>
            <person name="Rothschild-Mancinelli K."/>
            <person name="Lyhne E.K."/>
            <person name="Kogle M.E."/>
            <person name="Barry K."/>
            <person name="Clum A."/>
            <person name="Na H."/>
            <person name="Ledsgaard L."/>
            <person name="Lin J."/>
            <person name="Lipzen A."/>
            <person name="Kuo A."/>
            <person name="Riley R."/>
            <person name="Mondo S."/>
            <person name="Labutti K."/>
            <person name="Haridas S."/>
            <person name="Pangalinan J."/>
            <person name="Salamov A.A."/>
            <person name="Simmons B.A."/>
            <person name="Magnuson J.K."/>
            <person name="Chen J."/>
            <person name="Drula E."/>
            <person name="Henrissat B."/>
            <person name="Wiebenga A."/>
            <person name="Lubbers R.J."/>
            <person name="Gomes A.C."/>
            <person name="Makela M.R."/>
            <person name="Stajich J."/>
            <person name="Grigoriev I.V."/>
            <person name="Mortensen U.H."/>
            <person name="De Vries R.P."/>
            <person name="Baker S.E."/>
            <person name="Andersen M.R."/>
        </authorList>
    </citation>
    <scope>NUCLEOTIDE SEQUENCE [LARGE SCALE GENOMIC DNA]</scope>
    <source>
        <strain evidence="1 2">CBS 123904</strain>
    </source>
</reference>
<keyword evidence="2" id="KW-1185">Reference proteome</keyword>